<dbReference type="InterPro" id="IPR019800">
    <property type="entry name" value="Glyco_hydro_3_AS"/>
</dbReference>
<keyword evidence="3" id="KW-0326">Glycosidase</keyword>
<evidence type="ECO:0000313" key="6">
    <source>
        <dbReference type="Proteomes" id="UP000035444"/>
    </source>
</evidence>
<dbReference type="STRING" id="1489064.WH96_17490"/>
<comment type="similarity">
    <text evidence="1">Belongs to the glycosyl hydrolase 3 family.</text>
</comment>
<evidence type="ECO:0000256" key="1">
    <source>
        <dbReference type="ARBA" id="ARBA00005336"/>
    </source>
</evidence>
<dbReference type="InterPro" id="IPR036881">
    <property type="entry name" value="Glyco_hydro_3_C_sf"/>
</dbReference>
<dbReference type="EMBL" id="LAQL01000015">
    <property type="protein sequence ID" value="KLN59454.1"/>
    <property type="molecule type" value="Genomic_DNA"/>
</dbReference>
<dbReference type="InterPro" id="IPR050226">
    <property type="entry name" value="NagZ_Beta-hexosaminidase"/>
</dbReference>
<proteinExistence type="inferred from homology"/>
<evidence type="ECO:0000313" key="5">
    <source>
        <dbReference type="EMBL" id="KLN59454.1"/>
    </source>
</evidence>
<dbReference type="Pfam" id="PF00933">
    <property type="entry name" value="Glyco_hydro_3"/>
    <property type="match status" value="1"/>
</dbReference>
<dbReference type="PANTHER" id="PTHR30480">
    <property type="entry name" value="BETA-HEXOSAMINIDASE-RELATED"/>
    <property type="match status" value="1"/>
</dbReference>
<dbReference type="SUPFAM" id="SSF51445">
    <property type="entry name" value="(Trans)glycosidases"/>
    <property type="match status" value="1"/>
</dbReference>
<gene>
    <name evidence="5" type="ORF">WH96_17490</name>
</gene>
<name>A0A0H2MAC5_9PROT</name>
<protein>
    <recommendedName>
        <fullName evidence="4">Glycoside hydrolase family 3 N-terminal domain-containing protein</fullName>
    </recommendedName>
</protein>
<feature type="domain" description="Glycoside hydrolase family 3 N-terminal" evidence="4">
    <location>
        <begin position="16"/>
        <end position="345"/>
    </location>
</feature>
<dbReference type="InterPro" id="IPR001764">
    <property type="entry name" value="Glyco_hydro_3_N"/>
</dbReference>
<accession>A0A0H2MAC5</accession>
<dbReference type="GO" id="GO:0004553">
    <property type="term" value="F:hydrolase activity, hydrolyzing O-glycosyl compounds"/>
    <property type="evidence" value="ECO:0007669"/>
    <property type="project" value="InterPro"/>
</dbReference>
<dbReference type="RefSeq" id="WP_047765520.1">
    <property type="nucleotide sequence ID" value="NZ_LAQL01000015.1"/>
</dbReference>
<dbReference type="InterPro" id="IPR017853">
    <property type="entry name" value="GH"/>
</dbReference>
<sequence>MGNARADARGLIAKLTLEQKVGQLFMLAFGGKDLIYAKQLVQERYVSGFYISQDNAETVSEAKNLTKTLQDTASSTRLDLPLIFGVDQEGAWGVAVSETTTGPGNLALGSADDRSLTREIYGVYAREMMACGYNVILSPCADINSNPDNPIIGTRSFGEDRDRVARHVKAAVEGALKNHIVCCGKHFPGHGDTSEDSHRLLPTVDRSLVYLQDQDLVPFQAAIDAGLPMIMTSHINFPQIDPDFPATLSPKIMNDLLREQMGFQGVIVTDSMNMWGMRKNYDPAQSAILALKAGCDIIMLSEEHYEHDAANYVAKQMATIDGVLQAVEEGDLALDIVENALERIFCLRIQLARNTRRSETDFSDISTEKHRNLADLAAEKAIRVVRDRDNLIPFKDAFKSKVKLIGLSGAEAHQMVVSTRGIGPNDPQAAFDVLCEELKNTSVDIEILSEIDFQGLLAGEQSIDKEDIVIGVSEDYPLPGMDYDVDLQEERLSKLIEITKGKMVVCALRSDYELRSYPDLSTYVAAYSSRACSARAMARFIVKALAGCEG</sequence>
<dbReference type="InterPro" id="IPR036962">
    <property type="entry name" value="Glyco_hydro_3_N_sf"/>
</dbReference>
<evidence type="ECO:0000259" key="4">
    <source>
        <dbReference type="Pfam" id="PF00933"/>
    </source>
</evidence>
<dbReference type="Gene3D" id="3.20.20.300">
    <property type="entry name" value="Glycoside hydrolase, family 3, N-terminal domain"/>
    <property type="match status" value="1"/>
</dbReference>
<dbReference type="PROSITE" id="PS00775">
    <property type="entry name" value="GLYCOSYL_HYDROL_F3"/>
    <property type="match status" value="1"/>
</dbReference>
<dbReference type="Proteomes" id="UP000035444">
    <property type="component" value="Unassembled WGS sequence"/>
</dbReference>
<dbReference type="GO" id="GO:0009254">
    <property type="term" value="P:peptidoglycan turnover"/>
    <property type="evidence" value="ECO:0007669"/>
    <property type="project" value="TreeGrafter"/>
</dbReference>
<evidence type="ECO:0000256" key="2">
    <source>
        <dbReference type="ARBA" id="ARBA00022801"/>
    </source>
</evidence>
<reference evidence="5 6" key="1">
    <citation type="submission" date="2015-03" db="EMBL/GenBank/DDBJ databases">
        <title>Genome Sequence of Kiloniella spongiae MEBiC09566, isolated from a marine sponge.</title>
        <authorList>
            <person name="Shao Z."/>
            <person name="Wang L."/>
            <person name="Li X."/>
        </authorList>
    </citation>
    <scope>NUCLEOTIDE SEQUENCE [LARGE SCALE GENOMIC DNA]</scope>
    <source>
        <strain evidence="5 6">MEBiC09566</strain>
    </source>
</reference>
<dbReference type="Gene3D" id="3.40.50.1700">
    <property type="entry name" value="Glycoside hydrolase family 3 C-terminal domain"/>
    <property type="match status" value="1"/>
</dbReference>
<comment type="caution">
    <text evidence="5">The sequence shown here is derived from an EMBL/GenBank/DDBJ whole genome shotgun (WGS) entry which is preliminary data.</text>
</comment>
<organism evidence="5 6">
    <name type="scientific">Kiloniella spongiae</name>
    <dbReference type="NCBI Taxonomy" id="1489064"/>
    <lineage>
        <taxon>Bacteria</taxon>
        <taxon>Pseudomonadati</taxon>
        <taxon>Pseudomonadota</taxon>
        <taxon>Alphaproteobacteria</taxon>
        <taxon>Rhodospirillales</taxon>
        <taxon>Kiloniellaceae</taxon>
        <taxon>Kiloniella</taxon>
    </lineage>
</organism>
<dbReference type="PANTHER" id="PTHR30480:SF16">
    <property type="entry name" value="GLYCOSIDE HYDROLASE FAMILY 3 DOMAIN PROTEIN"/>
    <property type="match status" value="1"/>
</dbReference>
<dbReference type="PATRIC" id="fig|1489064.4.peg.492"/>
<dbReference type="AlphaFoldDB" id="A0A0H2MAC5"/>
<dbReference type="GO" id="GO:0005975">
    <property type="term" value="P:carbohydrate metabolic process"/>
    <property type="evidence" value="ECO:0007669"/>
    <property type="project" value="InterPro"/>
</dbReference>
<keyword evidence="2" id="KW-0378">Hydrolase</keyword>
<keyword evidence="6" id="KW-1185">Reference proteome</keyword>
<evidence type="ECO:0000256" key="3">
    <source>
        <dbReference type="ARBA" id="ARBA00023295"/>
    </source>
</evidence>